<sequence>MKHMHAHAVRRSAFRQQAGIMLLEALAAILIFSVGILAVIGLQAASVKQAAAAEFRSIAALQANDLVSRMWISDHTAATLQTVYGSSGSGAGYASWLAHVKASGLPGVSSVSPTVVFGDGVTAPANQVTITVNWIAPGETTAHNYVVIAQVK</sequence>
<comment type="caution">
    <text evidence="2">The sequence shown here is derived from an EMBL/GenBank/DDBJ whole genome shotgun (WGS) entry which is preliminary data.</text>
</comment>
<keyword evidence="1" id="KW-1133">Transmembrane helix</keyword>
<dbReference type="AlphaFoldDB" id="A0A9X2ASC6"/>
<evidence type="ECO:0000313" key="2">
    <source>
        <dbReference type="EMBL" id="MCJ0765186.1"/>
    </source>
</evidence>
<dbReference type="EMBL" id="JALGBI010000002">
    <property type="protein sequence ID" value="MCJ0765186.1"/>
    <property type="molecule type" value="Genomic_DNA"/>
</dbReference>
<protein>
    <recommendedName>
        <fullName evidence="4">Type IV pilus modification protein PilV</fullName>
    </recommendedName>
</protein>
<keyword evidence="3" id="KW-1185">Reference proteome</keyword>
<gene>
    <name evidence="2" type="ORF">MMF98_18385</name>
</gene>
<dbReference type="RefSeq" id="WP_243308324.1">
    <property type="nucleotide sequence ID" value="NZ_JALGBI010000002.1"/>
</dbReference>
<name>A0A9X2ASC6_9BURK</name>
<reference evidence="2" key="1">
    <citation type="submission" date="2022-03" db="EMBL/GenBank/DDBJ databases">
        <authorList>
            <person name="Woo C.Y."/>
        </authorList>
    </citation>
    <scope>NUCLEOTIDE SEQUENCE</scope>
    <source>
        <strain evidence="2">CYS-02</strain>
    </source>
</reference>
<evidence type="ECO:0000313" key="3">
    <source>
        <dbReference type="Proteomes" id="UP001139447"/>
    </source>
</evidence>
<evidence type="ECO:0008006" key="4">
    <source>
        <dbReference type="Google" id="ProtNLM"/>
    </source>
</evidence>
<proteinExistence type="predicted"/>
<accession>A0A9X2ASC6</accession>
<organism evidence="2 3">
    <name type="scientific">Variovorax terrae</name>
    <dbReference type="NCBI Taxonomy" id="2923278"/>
    <lineage>
        <taxon>Bacteria</taxon>
        <taxon>Pseudomonadati</taxon>
        <taxon>Pseudomonadota</taxon>
        <taxon>Betaproteobacteria</taxon>
        <taxon>Burkholderiales</taxon>
        <taxon>Comamonadaceae</taxon>
        <taxon>Variovorax</taxon>
    </lineage>
</organism>
<keyword evidence="1" id="KW-0812">Transmembrane</keyword>
<dbReference type="Proteomes" id="UP001139447">
    <property type="component" value="Unassembled WGS sequence"/>
</dbReference>
<keyword evidence="1" id="KW-0472">Membrane</keyword>
<evidence type="ECO:0000256" key="1">
    <source>
        <dbReference type="SAM" id="Phobius"/>
    </source>
</evidence>
<feature type="transmembrane region" description="Helical" evidence="1">
    <location>
        <begin position="21"/>
        <end position="42"/>
    </location>
</feature>